<dbReference type="EMBL" id="ML978514">
    <property type="protein sequence ID" value="KAF2022600.1"/>
    <property type="molecule type" value="Genomic_DNA"/>
</dbReference>
<dbReference type="GO" id="GO:0030639">
    <property type="term" value="P:polyketide biosynthetic process"/>
    <property type="evidence" value="ECO:0007669"/>
    <property type="project" value="TreeGrafter"/>
</dbReference>
<dbReference type="Pfam" id="PF02797">
    <property type="entry name" value="Chal_sti_synt_C"/>
    <property type="match status" value="1"/>
</dbReference>
<organism evidence="6 7">
    <name type="scientific">Setomelanomma holmii</name>
    <dbReference type="NCBI Taxonomy" id="210430"/>
    <lineage>
        <taxon>Eukaryota</taxon>
        <taxon>Fungi</taxon>
        <taxon>Dikarya</taxon>
        <taxon>Ascomycota</taxon>
        <taxon>Pezizomycotina</taxon>
        <taxon>Dothideomycetes</taxon>
        <taxon>Pleosporomycetidae</taxon>
        <taxon>Pleosporales</taxon>
        <taxon>Pleosporineae</taxon>
        <taxon>Phaeosphaeriaceae</taxon>
        <taxon>Setomelanomma</taxon>
    </lineage>
</organism>
<dbReference type="OrthoDB" id="329835at2759"/>
<name>A0A9P4GV80_9PLEO</name>
<dbReference type="CDD" id="cd00831">
    <property type="entry name" value="CHS_like"/>
    <property type="match status" value="1"/>
</dbReference>
<evidence type="ECO:0000256" key="3">
    <source>
        <dbReference type="RuleBase" id="RU003633"/>
    </source>
</evidence>
<evidence type="ECO:0000256" key="1">
    <source>
        <dbReference type="ARBA" id="ARBA00005531"/>
    </source>
</evidence>
<dbReference type="InterPro" id="IPR011141">
    <property type="entry name" value="Polyketide_synthase_type-III"/>
</dbReference>
<evidence type="ECO:0000259" key="4">
    <source>
        <dbReference type="Pfam" id="PF00195"/>
    </source>
</evidence>
<keyword evidence="7" id="KW-1185">Reference proteome</keyword>
<feature type="domain" description="Chalcone/stilbene synthase C-terminal" evidence="5">
    <location>
        <begin position="245"/>
        <end position="383"/>
    </location>
</feature>
<sequence length="436" mass="47729">MRSSININSLYVVGLAHRYPPYTHEPDEFDDLVKRLYPQHATLGGLKKLMAMNRRTGIKSRGIAFDTSNWTKEDATPPSIHTLSQTFRAVGVDLAVATCIEAIQEAQVSAADVTHVVAVTCTDQGNPGYDLHVCQKLGLRSDVQRTLLHGVGCAGGLSALRTGANLAAAESQKRRPARVLVMACEICTLFLRAELLAASQDDALHIAPALFSDGAAALVVCNGLALRKDQHPIFELQEWGSMSVPATISHMSYMVKKNAGLIATLTKDVPSTAVSAILPMLATLRNATQTPQEKLSWSKLGATEFDWAIHPGGAAILTGSQKALGLTDEHMRASLEVYNNYGNSSSPSVLIVLDKLRHMGKGRDYVVSTSFGPGMIIEMCILERCCAQGTPPLRSSMRWQAHPWLWLQSRLMRLMREYEMTHRISGKKHRHGIVER</sequence>
<dbReference type="PANTHER" id="PTHR11877">
    <property type="entry name" value="HYDROXYMETHYLGLUTARYL-COA SYNTHASE"/>
    <property type="match status" value="1"/>
</dbReference>
<evidence type="ECO:0000313" key="7">
    <source>
        <dbReference type="Proteomes" id="UP000799777"/>
    </source>
</evidence>
<dbReference type="SUPFAM" id="SSF53901">
    <property type="entry name" value="Thiolase-like"/>
    <property type="match status" value="2"/>
</dbReference>
<comment type="caution">
    <text evidence="6">The sequence shown here is derived from an EMBL/GenBank/DDBJ whole genome shotgun (WGS) entry which is preliminary data.</text>
</comment>
<comment type="similarity">
    <text evidence="1 3">Belongs to the thiolase-like superfamily. Chalcone/stilbene synthases family.</text>
</comment>
<evidence type="ECO:0000259" key="5">
    <source>
        <dbReference type="Pfam" id="PF02797"/>
    </source>
</evidence>
<dbReference type="InterPro" id="IPR012328">
    <property type="entry name" value="Chalcone/stilbene_synt_C"/>
</dbReference>
<gene>
    <name evidence="6" type="ORF">EK21DRAFT_82942</name>
</gene>
<proteinExistence type="inferred from homology"/>
<keyword evidence="2 3" id="KW-0808">Transferase</keyword>
<keyword evidence="3" id="KW-0012">Acyltransferase</keyword>
<dbReference type="InterPro" id="IPR001099">
    <property type="entry name" value="Chalcone/stilbene_synt_N"/>
</dbReference>
<dbReference type="Pfam" id="PF00195">
    <property type="entry name" value="Chal_sti_synt_N"/>
    <property type="match status" value="1"/>
</dbReference>
<dbReference type="GO" id="GO:0016747">
    <property type="term" value="F:acyltransferase activity, transferring groups other than amino-acyl groups"/>
    <property type="evidence" value="ECO:0007669"/>
    <property type="project" value="InterPro"/>
</dbReference>
<dbReference type="InterPro" id="IPR016039">
    <property type="entry name" value="Thiolase-like"/>
</dbReference>
<dbReference type="PIRSF" id="PIRSF000451">
    <property type="entry name" value="PKS_III"/>
    <property type="match status" value="1"/>
</dbReference>
<dbReference type="AlphaFoldDB" id="A0A9P4GV80"/>
<dbReference type="Gene3D" id="3.40.47.10">
    <property type="match status" value="2"/>
</dbReference>
<dbReference type="PANTHER" id="PTHR11877:SF46">
    <property type="entry name" value="TYPE III POLYKETIDE SYNTHASE A"/>
    <property type="match status" value="1"/>
</dbReference>
<feature type="domain" description="Chalcone/stilbene synthase N-terminal" evidence="4">
    <location>
        <begin position="77"/>
        <end position="221"/>
    </location>
</feature>
<dbReference type="Proteomes" id="UP000799777">
    <property type="component" value="Unassembled WGS sequence"/>
</dbReference>
<evidence type="ECO:0000313" key="6">
    <source>
        <dbReference type="EMBL" id="KAF2022600.1"/>
    </source>
</evidence>
<evidence type="ECO:0000256" key="2">
    <source>
        <dbReference type="ARBA" id="ARBA00022679"/>
    </source>
</evidence>
<protein>
    <submittedName>
        <fullName evidence="6">Thiolase-like protein</fullName>
    </submittedName>
</protein>
<reference evidence="6" key="1">
    <citation type="journal article" date="2020" name="Stud. Mycol.">
        <title>101 Dothideomycetes genomes: a test case for predicting lifestyles and emergence of pathogens.</title>
        <authorList>
            <person name="Haridas S."/>
            <person name="Albert R."/>
            <person name="Binder M."/>
            <person name="Bloem J."/>
            <person name="Labutti K."/>
            <person name="Salamov A."/>
            <person name="Andreopoulos B."/>
            <person name="Baker S."/>
            <person name="Barry K."/>
            <person name="Bills G."/>
            <person name="Bluhm B."/>
            <person name="Cannon C."/>
            <person name="Castanera R."/>
            <person name="Culley D."/>
            <person name="Daum C."/>
            <person name="Ezra D."/>
            <person name="Gonzalez J."/>
            <person name="Henrissat B."/>
            <person name="Kuo A."/>
            <person name="Liang C."/>
            <person name="Lipzen A."/>
            <person name="Lutzoni F."/>
            <person name="Magnuson J."/>
            <person name="Mondo S."/>
            <person name="Nolan M."/>
            <person name="Ohm R."/>
            <person name="Pangilinan J."/>
            <person name="Park H.-J."/>
            <person name="Ramirez L."/>
            <person name="Alfaro M."/>
            <person name="Sun H."/>
            <person name="Tritt A."/>
            <person name="Yoshinaga Y."/>
            <person name="Zwiers L.-H."/>
            <person name="Turgeon B."/>
            <person name="Goodwin S."/>
            <person name="Spatafora J."/>
            <person name="Crous P."/>
            <person name="Grigoriev I."/>
        </authorList>
    </citation>
    <scope>NUCLEOTIDE SEQUENCE</scope>
    <source>
        <strain evidence="6">CBS 110217</strain>
    </source>
</reference>
<accession>A0A9P4GV80</accession>